<dbReference type="RefSeq" id="WP_345824443.1">
    <property type="nucleotide sequence ID" value="NZ_JBDIML010000002.1"/>
</dbReference>
<evidence type="ECO:0000313" key="2">
    <source>
        <dbReference type="Proteomes" id="UP001444625"/>
    </source>
</evidence>
<dbReference type="SUPFAM" id="SSF54427">
    <property type="entry name" value="NTF2-like"/>
    <property type="match status" value="1"/>
</dbReference>
<dbReference type="InterPro" id="IPR032710">
    <property type="entry name" value="NTF2-like_dom_sf"/>
</dbReference>
<name>A0ABU9XFD7_9BACI</name>
<reference evidence="1 2" key="1">
    <citation type="submission" date="2024-05" db="EMBL/GenBank/DDBJ databases">
        <authorList>
            <person name="Haq I."/>
            <person name="Ullah Z."/>
            <person name="Ahmad R."/>
            <person name="Li M."/>
            <person name="Tong Y."/>
        </authorList>
    </citation>
    <scope>NUCLEOTIDE SEQUENCE [LARGE SCALE GENOMIC DNA]</scope>
    <source>
        <strain evidence="1 2">16A2E</strain>
    </source>
</reference>
<protein>
    <submittedName>
        <fullName evidence="1">DUF4440 domain-containing protein</fullName>
    </submittedName>
</protein>
<accession>A0ABU9XFD7</accession>
<comment type="caution">
    <text evidence="1">The sequence shown here is derived from an EMBL/GenBank/DDBJ whole genome shotgun (WGS) entry which is preliminary data.</text>
</comment>
<evidence type="ECO:0000313" key="1">
    <source>
        <dbReference type="EMBL" id="MEN2766982.1"/>
    </source>
</evidence>
<sequence>MTIKDALSDYYNSWNEGFKTKNDSKIKKFMATSFVGYWAYSTIEKPEEYDYHYDIVSVLNQYPESTQKEFDLISITERGNGDNYLVYGTETSLINGQPHLAKCLYVWAVENGDWKLLREYIEIEQ</sequence>
<gene>
    <name evidence="1" type="ORF">ABC228_07275</name>
</gene>
<organism evidence="1 2">
    <name type="scientific">Ornithinibacillus xuwenensis</name>
    <dbReference type="NCBI Taxonomy" id="3144668"/>
    <lineage>
        <taxon>Bacteria</taxon>
        <taxon>Bacillati</taxon>
        <taxon>Bacillota</taxon>
        <taxon>Bacilli</taxon>
        <taxon>Bacillales</taxon>
        <taxon>Bacillaceae</taxon>
        <taxon>Ornithinibacillus</taxon>
    </lineage>
</organism>
<dbReference type="Proteomes" id="UP001444625">
    <property type="component" value="Unassembled WGS sequence"/>
</dbReference>
<keyword evidence="2" id="KW-1185">Reference proteome</keyword>
<dbReference type="EMBL" id="JBDIML010000002">
    <property type="protein sequence ID" value="MEN2766982.1"/>
    <property type="molecule type" value="Genomic_DNA"/>
</dbReference>
<proteinExistence type="predicted"/>